<protein>
    <recommendedName>
        <fullName evidence="3">HMG box domain-containing protein</fullName>
    </recommendedName>
</protein>
<feature type="region of interest" description="Disordered" evidence="1">
    <location>
        <begin position="53"/>
        <end position="84"/>
    </location>
</feature>
<dbReference type="SUPFAM" id="SSF47095">
    <property type="entry name" value="HMG-box"/>
    <property type="match status" value="1"/>
</dbReference>
<proteinExistence type="predicted"/>
<reference evidence="2" key="1">
    <citation type="journal article" date="2020" name="Nature">
        <title>Giant virus diversity and host interactions through global metagenomics.</title>
        <authorList>
            <person name="Schulz F."/>
            <person name="Roux S."/>
            <person name="Paez-Espino D."/>
            <person name="Jungbluth S."/>
            <person name="Walsh D.A."/>
            <person name="Denef V.J."/>
            <person name="McMahon K.D."/>
            <person name="Konstantinidis K.T."/>
            <person name="Eloe-Fadrosh E.A."/>
            <person name="Kyrpides N.C."/>
            <person name="Woyke T."/>
        </authorList>
    </citation>
    <scope>NUCLEOTIDE SEQUENCE</scope>
    <source>
        <strain evidence="2">GVMAG-M-3300027763-16</strain>
    </source>
</reference>
<dbReference type="InterPro" id="IPR036910">
    <property type="entry name" value="HMG_box_dom_sf"/>
</dbReference>
<dbReference type="AlphaFoldDB" id="A0A6C0L842"/>
<name>A0A6C0L842_9ZZZZ</name>
<accession>A0A6C0L842</accession>
<sequence length="131" mass="15166">MSAPATSTVTVVPTIAVLLKEAMGNMPDSLNTKKEIEDYLKIMIKEIITKKKEEEKAAKPREKRTKPIVAKSVENIPDKVTKPPSKRKIFYDEMRIKIKDKHPDLTPKQTEQKLAELWKIHLDELFAWRPM</sequence>
<dbReference type="EMBL" id="MN740451">
    <property type="protein sequence ID" value="QHU27159.1"/>
    <property type="molecule type" value="Genomic_DNA"/>
</dbReference>
<dbReference type="Gene3D" id="1.10.30.10">
    <property type="entry name" value="High mobility group box domain"/>
    <property type="match status" value="1"/>
</dbReference>
<organism evidence="2">
    <name type="scientific">viral metagenome</name>
    <dbReference type="NCBI Taxonomy" id="1070528"/>
    <lineage>
        <taxon>unclassified sequences</taxon>
        <taxon>metagenomes</taxon>
        <taxon>organismal metagenomes</taxon>
    </lineage>
</organism>
<evidence type="ECO:0000256" key="1">
    <source>
        <dbReference type="SAM" id="MobiDB-lite"/>
    </source>
</evidence>
<evidence type="ECO:0008006" key="3">
    <source>
        <dbReference type="Google" id="ProtNLM"/>
    </source>
</evidence>
<evidence type="ECO:0000313" key="2">
    <source>
        <dbReference type="EMBL" id="QHU27159.1"/>
    </source>
</evidence>